<dbReference type="PANTHER" id="PTHR11431:SF127">
    <property type="entry name" value="BACTERIAL NON-HEME FERRITIN"/>
    <property type="match status" value="1"/>
</dbReference>
<dbReference type="InterPro" id="IPR001519">
    <property type="entry name" value="Ferritin"/>
</dbReference>
<dbReference type="InterPro" id="IPR009078">
    <property type="entry name" value="Ferritin-like_SF"/>
</dbReference>
<dbReference type="AlphaFoldDB" id="A0A9Q4PV00"/>
<dbReference type="FunFam" id="1.20.1260.10:FF:000001">
    <property type="entry name" value="Non-heme ferritin"/>
    <property type="match status" value="1"/>
</dbReference>
<feature type="domain" description="Ferritin-like diiron" evidence="5">
    <location>
        <begin position="1"/>
        <end position="144"/>
    </location>
</feature>
<accession>A0A9Q4PV00</accession>
<proteinExistence type="predicted"/>
<dbReference type="GO" id="GO:0006826">
    <property type="term" value="P:iron ion transport"/>
    <property type="evidence" value="ECO:0007669"/>
    <property type="project" value="InterPro"/>
</dbReference>
<dbReference type="InterPro" id="IPR012347">
    <property type="entry name" value="Ferritin-like"/>
</dbReference>
<dbReference type="InterPro" id="IPR009040">
    <property type="entry name" value="Ferritin-like_diiron"/>
</dbReference>
<keyword evidence="4" id="KW-0408">Iron</keyword>
<dbReference type="GO" id="GO:0004322">
    <property type="term" value="F:ferroxidase activity"/>
    <property type="evidence" value="ECO:0007669"/>
    <property type="project" value="TreeGrafter"/>
</dbReference>
<reference evidence="6" key="1">
    <citation type="submission" date="2022-01" db="EMBL/GenBank/DDBJ databases">
        <title>Draft genome of Methanogenium marinum DSM 15558.</title>
        <authorList>
            <person name="Chen S.-C."/>
            <person name="You Y.-T."/>
        </authorList>
    </citation>
    <scope>NUCLEOTIDE SEQUENCE</scope>
    <source>
        <strain evidence="6">DSM 15558</strain>
    </source>
</reference>
<keyword evidence="7" id="KW-1185">Reference proteome</keyword>
<dbReference type="SUPFAM" id="SSF47240">
    <property type="entry name" value="Ferritin-like"/>
    <property type="match status" value="1"/>
</dbReference>
<protein>
    <submittedName>
        <fullName evidence="6">Ferritin</fullName>
    </submittedName>
</protein>
<evidence type="ECO:0000259" key="5">
    <source>
        <dbReference type="PROSITE" id="PS50905"/>
    </source>
</evidence>
<dbReference type="PANTHER" id="PTHR11431">
    <property type="entry name" value="FERRITIN"/>
    <property type="match status" value="1"/>
</dbReference>
<evidence type="ECO:0000256" key="3">
    <source>
        <dbReference type="ARBA" id="ARBA00023002"/>
    </source>
</evidence>
<evidence type="ECO:0000313" key="7">
    <source>
        <dbReference type="Proteomes" id="UP001143747"/>
    </source>
</evidence>
<dbReference type="Pfam" id="PF00210">
    <property type="entry name" value="Ferritin"/>
    <property type="match status" value="1"/>
</dbReference>
<dbReference type="GO" id="GO:0005829">
    <property type="term" value="C:cytosol"/>
    <property type="evidence" value="ECO:0007669"/>
    <property type="project" value="TreeGrafter"/>
</dbReference>
<dbReference type="CDD" id="cd01055">
    <property type="entry name" value="Nonheme_Ferritin"/>
    <property type="match status" value="1"/>
</dbReference>
<sequence length="172" mass="20185">MNGKILDAINEQIKWELYSSYLYLSMSAWYDSIGLRGFANWERIQAMEERDHAMKFYDYVLSRGGIIELQAIDAPPSLWESPEMAFEFQYEHEQLVTAKIDNLVEIAHEEHDHATYNLLQWFVDEQVEEEENARTILEKLNMVSDETGMSILFMVDKDLAARVYHPLVTQVE</sequence>
<evidence type="ECO:0000256" key="1">
    <source>
        <dbReference type="ARBA" id="ARBA00022434"/>
    </source>
</evidence>
<evidence type="ECO:0000256" key="2">
    <source>
        <dbReference type="ARBA" id="ARBA00022723"/>
    </source>
</evidence>
<evidence type="ECO:0000256" key="4">
    <source>
        <dbReference type="ARBA" id="ARBA00023004"/>
    </source>
</evidence>
<gene>
    <name evidence="6" type="ORF">L0665_00330</name>
</gene>
<dbReference type="EMBL" id="JAKELO010000001">
    <property type="protein sequence ID" value="MDE4907074.1"/>
    <property type="molecule type" value="Genomic_DNA"/>
</dbReference>
<keyword evidence="1" id="KW-0409">Iron storage</keyword>
<dbReference type="RefSeq" id="WP_274923733.1">
    <property type="nucleotide sequence ID" value="NZ_JAKELO010000001.1"/>
</dbReference>
<evidence type="ECO:0000313" key="6">
    <source>
        <dbReference type="EMBL" id="MDE4907074.1"/>
    </source>
</evidence>
<dbReference type="Proteomes" id="UP001143747">
    <property type="component" value="Unassembled WGS sequence"/>
</dbReference>
<name>A0A9Q4PV00_9EURY</name>
<dbReference type="Gene3D" id="1.20.1260.10">
    <property type="match status" value="1"/>
</dbReference>
<dbReference type="GO" id="GO:0008199">
    <property type="term" value="F:ferric iron binding"/>
    <property type="evidence" value="ECO:0007669"/>
    <property type="project" value="InterPro"/>
</dbReference>
<dbReference type="GO" id="GO:0042802">
    <property type="term" value="F:identical protein binding"/>
    <property type="evidence" value="ECO:0007669"/>
    <property type="project" value="UniProtKB-ARBA"/>
</dbReference>
<dbReference type="GO" id="GO:0006879">
    <property type="term" value="P:intracellular iron ion homeostasis"/>
    <property type="evidence" value="ECO:0007669"/>
    <property type="project" value="UniProtKB-KW"/>
</dbReference>
<keyword evidence="2" id="KW-0479">Metal-binding</keyword>
<keyword evidence="3" id="KW-0560">Oxidoreductase</keyword>
<dbReference type="InterPro" id="IPR041719">
    <property type="entry name" value="Ferritin_prok"/>
</dbReference>
<dbReference type="InterPro" id="IPR008331">
    <property type="entry name" value="Ferritin_DPS_dom"/>
</dbReference>
<comment type="caution">
    <text evidence="6">The sequence shown here is derived from an EMBL/GenBank/DDBJ whole genome shotgun (WGS) entry which is preliminary data.</text>
</comment>
<dbReference type="PROSITE" id="PS50905">
    <property type="entry name" value="FERRITIN_LIKE"/>
    <property type="match status" value="1"/>
</dbReference>
<organism evidence="6 7">
    <name type="scientific">Methanogenium marinum</name>
    <dbReference type="NCBI Taxonomy" id="348610"/>
    <lineage>
        <taxon>Archaea</taxon>
        <taxon>Methanobacteriati</taxon>
        <taxon>Methanobacteriota</taxon>
        <taxon>Stenosarchaea group</taxon>
        <taxon>Methanomicrobia</taxon>
        <taxon>Methanomicrobiales</taxon>
        <taxon>Methanomicrobiaceae</taxon>
        <taxon>Methanogenium</taxon>
    </lineage>
</organism>
<dbReference type="GO" id="GO:0008198">
    <property type="term" value="F:ferrous iron binding"/>
    <property type="evidence" value="ECO:0007669"/>
    <property type="project" value="TreeGrafter"/>
</dbReference>